<dbReference type="AlphaFoldDB" id="A0A8J8WB45"/>
<comment type="caution">
    <text evidence="1">The sequence shown here is derived from an EMBL/GenBank/DDBJ whole genome shotgun (WGS) entry which is preliminary data.</text>
</comment>
<sequence>MALAACPIAFHVLTGATIAPTFRFIPRLRSFDIAISRQEDRENCWRSKMVFHLFGLRALEVWLYGRLIRSPLFHQMVGRVHQRVEQIRHGIPAEPSRTSLQDGDSLGKFVRYFKEEIKDQMKGRPPNKL</sequence>
<dbReference type="InterPro" id="IPR020301">
    <property type="entry name" value="Mrx7"/>
</dbReference>
<evidence type="ECO:0000313" key="1">
    <source>
        <dbReference type="EMBL" id="KAF7719732.1"/>
    </source>
</evidence>
<organism evidence="1 2">
    <name type="scientific">Penicillium ucsense</name>
    <dbReference type="NCBI Taxonomy" id="2839758"/>
    <lineage>
        <taxon>Eukaryota</taxon>
        <taxon>Fungi</taxon>
        <taxon>Dikarya</taxon>
        <taxon>Ascomycota</taxon>
        <taxon>Pezizomycotina</taxon>
        <taxon>Eurotiomycetes</taxon>
        <taxon>Eurotiomycetidae</taxon>
        <taxon>Eurotiales</taxon>
        <taxon>Aspergillaceae</taxon>
        <taxon>Penicillium</taxon>
    </lineage>
</organism>
<gene>
    <name evidence="1" type="ORF">PECM_004512</name>
</gene>
<evidence type="ECO:0000313" key="2">
    <source>
        <dbReference type="Proteomes" id="UP000631181"/>
    </source>
</evidence>
<keyword evidence="2" id="KW-1185">Reference proteome</keyword>
<protein>
    <submittedName>
        <fullName evidence="1">Uncharacterized protein</fullName>
    </submittedName>
</protein>
<dbReference type="OrthoDB" id="4138121at2759"/>
<reference evidence="1" key="1">
    <citation type="journal article" date="2020" name="Front. Microbiol.">
        <title>Gene regulatory networks of Penicillium echinulatum 2HH and Penicillium oxalicum 114-2 inferred by a computational biology approach.</title>
        <authorList>
            <person name="Lenz A.R."/>
            <person name="Galan-Vasquez E."/>
            <person name="Balbinot E."/>
            <person name="De Abreu F.P."/>
            <person name="De Oliveira N.S."/>
            <person name="Da Rosa L.O."/>
            <person name="De Avila E Silva S."/>
            <person name="Camassola M."/>
            <person name="Dillon A.J.P."/>
            <person name="Perez-Rueda E."/>
        </authorList>
    </citation>
    <scope>NUCLEOTIDE SEQUENCE</scope>
    <source>
        <strain evidence="1">S1M29</strain>
    </source>
</reference>
<accession>A0A8J8WB45</accession>
<dbReference type="Proteomes" id="UP000631181">
    <property type="component" value="Unassembled WGS sequence"/>
</dbReference>
<dbReference type="EMBL" id="WIWV01000003">
    <property type="protein sequence ID" value="KAF7719732.1"/>
    <property type="molecule type" value="Genomic_DNA"/>
</dbReference>
<proteinExistence type="predicted"/>
<name>A0A8J8WB45_9EURO</name>
<dbReference type="Pfam" id="PF10906">
    <property type="entry name" value="Mrx7"/>
    <property type="match status" value="1"/>
</dbReference>